<dbReference type="GO" id="GO:0140359">
    <property type="term" value="F:ABC-type transporter activity"/>
    <property type="evidence" value="ECO:0007669"/>
    <property type="project" value="InterPro"/>
</dbReference>
<dbReference type="InterPro" id="IPR011527">
    <property type="entry name" value="ABC1_TM_dom"/>
</dbReference>
<evidence type="ECO:0000259" key="8">
    <source>
        <dbReference type="PROSITE" id="PS50893"/>
    </source>
</evidence>
<keyword evidence="4" id="KW-0067">ATP-binding</keyword>
<evidence type="ECO:0000256" key="1">
    <source>
        <dbReference type="ARBA" id="ARBA00004651"/>
    </source>
</evidence>
<dbReference type="RefSeq" id="WP_152660990.1">
    <property type="nucleotide sequence ID" value="NZ_CP036422.1"/>
</dbReference>
<comment type="subcellular location">
    <subcellularLocation>
        <location evidence="1">Cell membrane</location>
        <topology evidence="1">Multi-pass membrane protein</topology>
    </subcellularLocation>
</comment>
<accession>A0A5P9NGF2</accession>
<dbReference type="GO" id="GO:0016887">
    <property type="term" value="F:ATP hydrolysis activity"/>
    <property type="evidence" value="ECO:0007669"/>
    <property type="project" value="InterPro"/>
</dbReference>
<feature type="transmembrane region" description="Helical" evidence="7">
    <location>
        <begin position="284"/>
        <end position="309"/>
    </location>
</feature>
<gene>
    <name evidence="11" type="ORF">EY643_04085</name>
</gene>
<dbReference type="Pfam" id="PF03412">
    <property type="entry name" value="Peptidase_C39"/>
    <property type="match status" value="1"/>
</dbReference>
<evidence type="ECO:0000256" key="3">
    <source>
        <dbReference type="ARBA" id="ARBA00022741"/>
    </source>
</evidence>
<dbReference type="InterPro" id="IPR003593">
    <property type="entry name" value="AAA+_ATPase"/>
</dbReference>
<dbReference type="CDD" id="cd18567">
    <property type="entry name" value="ABC_6TM_CvaB_RaxB_like"/>
    <property type="match status" value="1"/>
</dbReference>
<feature type="transmembrane region" description="Helical" evidence="7">
    <location>
        <begin position="210"/>
        <end position="227"/>
    </location>
</feature>
<feature type="domain" description="Peptidase C39" evidence="10">
    <location>
        <begin position="24"/>
        <end position="143"/>
    </location>
</feature>
<dbReference type="InterPro" id="IPR039421">
    <property type="entry name" value="Type_1_exporter"/>
</dbReference>
<dbReference type="GO" id="GO:0034040">
    <property type="term" value="F:ATPase-coupled lipid transmembrane transporter activity"/>
    <property type="evidence" value="ECO:0007669"/>
    <property type="project" value="TreeGrafter"/>
</dbReference>
<dbReference type="Gene3D" id="3.90.70.10">
    <property type="entry name" value="Cysteine proteinases"/>
    <property type="match status" value="1"/>
</dbReference>
<dbReference type="PANTHER" id="PTHR24221:SF606">
    <property type="entry name" value="COLICIN V SECRETION-PROCESSING ATP-BINDING PROTEIN"/>
    <property type="match status" value="1"/>
</dbReference>
<keyword evidence="6 7" id="KW-0472">Membrane</keyword>
<dbReference type="GO" id="GO:0005886">
    <property type="term" value="C:plasma membrane"/>
    <property type="evidence" value="ECO:0007669"/>
    <property type="project" value="UniProtKB-SubCell"/>
</dbReference>
<dbReference type="InterPro" id="IPR005074">
    <property type="entry name" value="Peptidase_C39"/>
</dbReference>
<dbReference type="SUPFAM" id="SSF52540">
    <property type="entry name" value="P-loop containing nucleoside triphosphate hydrolases"/>
    <property type="match status" value="1"/>
</dbReference>
<dbReference type="GO" id="GO:0006508">
    <property type="term" value="P:proteolysis"/>
    <property type="evidence" value="ECO:0007669"/>
    <property type="project" value="InterPro"/>
</dbReference>
<dbReference type="AlphaFoldDB" id="A0A5P9NGF2"/>
<dbReference type="PROSITE" id="PS50929">
    <property type="entry name" value="ABC_TM1F"/>
    <property type="match status" value="1"/>
</dbReference>
<dbReference type="KEGG" id="halc:EY643_04085"/>
<dbReference type="InterPro" id="IPR036640">
    <property type="entry name" value="ABC1_TM_sf"/>
</dbReference>
<keyword evidence="2 7" id="KW-0812">Transmembrane</keyword>
<reference evidence="11 12" key="1">
    <citation type="submission" date="2019-02" db="EMBL/GenBank/DDBJ databases">
        <authorList>
            <person name="Li S.-H."/>
        </authorList>
    </citation>
    <scope>NUCLEOTIDE SEQUENCE [LARGE SCALE GENOMIC DNA]</scope>
    <source>
        <strain evidence="11 12">IMCC14385</strain>
    </source>
</reference>
<dbReference type="Gene3D" id="3.40.50.300">
    <property type="entry name" value="P-loop containing nucleotide triphosphate hydrolases"/>
    <property type="match status" value="1"/>
</dbReference>
<dbReference type="PROSITE" id="PS50893">
    <property type="entry name" value="ABC_TRANSPORTER_2"/>
    <property type="match status" value="1"/>
</dbReference>
<organism evidence="11 12">
    <name type="scientific">Halioglobus maricola</name>
    <dbReference type="NCBI Taxonomy" id="2601894"/>
    <lineage>
        <taxon>Bacteria</taxon>
        <taxon>Pseudomonadati</taxon>
        <taxon>Pseudomonadota</taxon>
        <taxon>Gammaproteobacteria</taxon>
        <taxon>Cellvibrionales</taxon>
        <taxon>Halieaceae</taxon>
        <taxon>Halioglobus</taxon>
    </lineage>
</organism>
<evidence type="ECO:0000313" key="11">
    <source>
        <dbReference type="EMBL" id="QFU74883.1"/>
    </source>
</evidence>
<dbReference type="PROSITE" id="PS50990">
    <property type="entry name" value="PEPTIDASE_C39"/>
    <property type="match status" value="1"/>
</dbReference>
<evidence type="ECO:0000256" key="6">
    <source>
        <dbReference type="ARBA" id="ARBA00023136"/>
    </source>
</evidence>
<keyword evidence="5 7" id="KW-1133">Transmembrane helix</keyword>
<feature type="transmembrane region" description="Helical" evidence="7">
    <location>
        <begin position="174"/>
        <end position="195"/>
    </location>
</feature>
<dbReference type="InterPro" id="IPR003439">
    <property type="entry name" value="ABC_transporter-like_ATP-bd"/>
</dbReference>
<dbReference type="SUPFAM" id="SSF90123">
    <property type="entry name" value="ABC transporter transmembrane region"/>
    <property type="match status" value="1"/>
</dbReference>
<evidence type="ECO:0000259" key="9">
    <source>
        <dbReference type="PROSITE" id="PS50929"/>
    </source>
</evidence>
<evidence type="ECO:0000256" key="2">
    <source>
        <dbReference type="ARBA" id="ARBA00022692"/>
    </source>
</evidence>
<dbReference type="SMART" id="SM00382">
    <property type="entry name" value="AAA"/>
    <property type="match status" value="1"/>
</dbReference>
<evidence type="ECO:0000259" key="10">
    <source>
        <dbReference type="PROSITE" id="PS50990"/>
    </source>
</evidence>
<evidence type="ECO:0000256" key="5">
    <source>
        <dbReference type="ARBA" id="ARBA00022989"/>
    </source>
</evidence>
<feature type="transmembrane region" description="Helical" evidence="7">
    <location>
        <begin position="411"/>
        <end position="434"/>
    </location>
</feature>
<dbReference type="Gene3D" id="1.20.1560.10">
    <property type="entry name" value="ABC transporter type 1, transmembrane domain"/>
    <property type="match status" value="1"/>
</dbReference>
<dbReference type="Proteomes" id="UP000326287">
    <property type="component" value="Chromosome"/>
</dbReference>
<dbReference type="Pfam" id="PF00005">
    <property type="entry name" value="ABC_tran"/>
    <property type="match status" value="1"/>
</dbReference>
<feature type="domain" description="ABC transporter" evidence="8">
    <location>
        <begin position="492"/>
        <end position="700"/>
    </location>
</feature>
<keyword evidence="12" id="KW-1185">Reference proteome</keyword>
<sequence length="703" mass="77324">MTVSAAIEPSTIAMSRRSLPIIHQAEAAECGLACLAMVAQYHGHDVDLRALRCKFPQSLQGATLKVLMDIASELQLSPRALRFELDVIAELETPCLLHWNMNHFVILKATRGNTATIHDPARGKRVCSLDELEQAVSGVALELTPISDFKPMQERSKLTLNDLWSSIQGLGQSIGIIVGLSLMLQLVLLATPLYLQFVVDEAIPRRDADLLTILAMGFGLLLLFEIATRSLRQLLILTLASRLNLQLATNLINHLLRLPLGYFQSRHLGDIVSRYGSLAAIRQLLSEGLVAIFVDGLFSIVALAAMFVYSPKLTLLTLLISAAYIAARLALFPVTRRRTEETIREDALTQSSLMESIRAMAPIKLHQREGERIGHWQHRLIRTIGAEIGVRKLEIIQSAINTGLFGAGQLLLIYMAAGSVMASLMSVGMLYAFLSYSQRFVQGAENLVEQWIALKMLDMHLERLADIALTPAENRRLQSPPLDIQNNGANHLQIESLSYCHAGMSSALFENVCLDIAPGESVAITGPSGCGKTTFLHCLTGMIVPTHGRIRWGEHDVQHSSSYRASIASVMQDDQLLSGSIADNISFFDTTPDMERVVDAAAAACVHHDIASMPMQYNTLVGEMGASLSGGQKQRICIARALYRQPQILFMDEATSHLDSACEQQLSENISKLPITRILVAHRESTIRSADRQFELPDFTHSG</sequence>
<protein>
    <submittedName>
        <fullName evidence="11">Peptidase domain-containing ABC transporter</fullName>
    </submittedName>
</protein>
<dbReference type="PROSITE" id="PS00211">
    <property type="entry name" value="ABC_TRANSPORTER_1"/>
    <property type="match status" value="1"/>
</dbReference>
<keyword evidence="3" id="KW-0547">Nucleotide-binding</keyword>
<name>A0A5P9NGF2_9GAMM</name>
<evidence type="ECO:0000313" key="12">
    <source>
        <dbReference type="Proteomes" id="UP000326287"/>
    </source>
</evidence>
<dbReference type="PANTHER" id="PTHR24221">
    <property type="entry name" value="ATP-BINDING CASSETTE SUB-FAMILY B"/>
    <property type="match status" value="1"/>
</dbReference>
<dbReference type="GO" id="GO:0005524">
    <property type="term" value="F:ATP binding"/>
    <property type="evidence" value="ECO:0007669"/>
    <property type="project" value="UniProtKB-KW"/>
</dbReference>
<evidence type="ECO:0000256" key="7">
    <source>
        <dbReference type="SAM" id="Phobius"/>
    </source>
</evidence>
<dbReference type="GO" id="GO:0008233">
    <property type="term" value="F:peptidase activity"/>
    <property type="evidence" value="ECO:0007669"/>
    <property type="project" value="InterPro"/>
</dbReference>
<dbReference type="InterPro" id="IPR017871">
    <property type="entry name" value="ABC_transporter-like_CS"/>
</dbReference>
<dbReference type="Pfam" id="PF00664">
    <property type="entry name" value="ABC_membrane"/>
    <property type="match status" value="1"/>
</dbReference>
<feature type="domain" description="ABC transmembrane type-1" evidence="9">
    <location>
        <begin position="176"/>
        <end position="456"/>
    </location>
</feature>
<dbReference type="OrthoDB" id="9806127at2"/>
<dbReference type="EMBL" id="CP036422">
    <property type="protein sequence ID" value="QFU74883.1"/>
    <property type="molecule type" value="Genomic_DNA"/>
</dbReference>
<dbReference type="InterPro" id="IPR027417">
    <property type="entry name" value="P-loop_NTPase"/>
</dbReference>
<feature type="transmembrane region" description="Helical" evidence="7">
    <location>
        <begin position="315"/>
        <end position="334"/>
    </location>
</feature>
<proteinExistence type="predicted"/>
<evidence type="ECO:0000256" key="4">
    <source>
        <dbReference type="ARBA" id="ARBA00022840"/>
    </source>
</evidence>